<feature type="domain" description="Helicase ATP-binding" evidence="5">
    <location>
        <begin position="43"/>
        <end position="204"/>
    </location>
</feature>
<evidence type="ECO:0000313" key="10">
    <source>
        <dbReference type="Proteomes" id="UP000009139"/>
    </source>
</evidence>
<dbReference type="STRING" id="272844.PAB0591"/>
<name>Q9V0B0_PYRAB</name>
<dbReference type="Gene3D" id="3.40.50.300">
    <property type="entry name" value="P-loop containing nucleotide triphosphate hydrolases"/>
    <property type="match status" value="1"/>
</dbReference>
<dbReference type="InterPro" id="IPR027417">
    <property type="entry name" value="P-loop_NTPase"/>
</dbReference>
<dbReference type="InterPro" id="IPR000330">
    <property type="entry name" value="SNF2_N"/>
</dbReference>
<dbReference type="GO" id="GO:0005524">
    <property type="term" value="F:ATP binding"/>
    <property type="evidence" value="ECO:0007669"/>
    <property type="project" value="UniProtKB-KW"/>
</dbReference>
<dbReference type="PROSITE" id="PS51192">
    <property type="entry name" value="HELICASE_ATP_BIND_1"/>
    <property type="match status" value="1"/>
</dbReference>
<evidence type="ECO:0000256" key="4">
    <source>
        <dbReference type="ARBA" id="ARBA00022840"/>
    </source>
</evidence>
<dbReference type="eggNOG" id="arCOG00871">
    <property type="taxonomic scope" value="Archaea"/>
</dbReference>
<dbReference type="Pfam" id="PF00271">
    <property type="entry name" value="Helicase_C"/>
    <property type="match status" value="1"/>
</dbReference>
<dbReference type="Proteomes" id="UP000009139">
    <property type="component" value="Chromosome"/>
</dbReference>
<dbReference type="SMART" id="SM00487">
    <property type="entry name" value="DEXDc"/>
    <property type="match status" value="1"/>
</dbReference>
<dbReference type="InterPro" id="IPR014001">
    <property type="entry name" value="Helicase_ATP-bd"/>
</dbReference>
<evidence type="ECO:0000256" key="2">
    <source>
        <dbReference type="ARBA" id="ARBA00022801"/>
    </source>
</evidence>
<dbReference type="GO" id="GO:0140097">
    <property type="term" value="F:catalytic activity, acting on DNA"/>
    <property type="evidence" value="ECO:0007669"/>
    <property type="project" value="UniProtKB-ARBA"/>
</dbReference>
<feature type="domain" description="Helicase C-terminal" evidence="6">
    <location>
        <begin position="382"/>
        <end position="547"/>
    </location>
</feature>
<proteinExistence type="predicted"/>
<dbReference type="InterPro" id="IPR038718">
    <property type="entry name" value="SNF2-like_sf"/>
</dbReference>
<keyword evidence="3 7" id="KW-0347">Helicase</keyword>
<evidence type="ECO:0000259" key="6">
    <source>
        <dbReference type="PROSITE" id="PS51194"/>
    </source>
</evidence>
<reference evidence="7" key="3">
    <citation type="journal article" date="2001" name="Genome Res.">
        <title>Genome evolution at the genus level: comparison of three complete genomes of hyperthermophilic archaea.</title>
        <authorList>
            <person name="Lecompte O."/>
            <person name="Ripp R."/>
            <person name="Puzos-Barbe V."/>
            <person name="Duprat S."/>
            <person name="Heilig R."/>
            <person name="Dietrich J."/>
            <person name="Thierry J.C."/>
            <person name="Poch O."/>
        </authorList>
    </citation>
    <scope>NUCLEOTIDE SEQUENCE</scope>
    <source>
        <strain evidence="7">Orsay</strain>
    </source>
</reference>
<evidence type="ECO:0000256" key="3">
    <source>
        <dbReference type="ARBA" id="ARBA00022806"/>
    </source>
</evidence>
<evidence type="ECO:0000256" key="1">
    <source>
        <dbReference type="ARBA" id="ARBA00022741"/>
    </source>
</evidence>
<keyword evidence="2" id="KW-0378">Hydrolase</keyword>
<dbReference type="EMBL" id="AJ248285">
    <property type="protein sequence ID" value="CAB49794.1"/>
    <property type="molecule type" value="Genomic_DNA"/>
</dbReference>
<dbReference type="GO" id="GO:0004386">
    <property type="term" value="F:helicase activity"/>
    <property type="evidence" value="ECO:0007669"/>
    <property type="project" value="UniProtKB-KW"/>
</dbReference>
<reference evidence="7 9" key="4">
    <citation type="journal article" date="2003" name="Mol. Microbiol.">
        <title>An integrated analysis of the genome of the hyperthermophilic archaeon Pyrococcus abyssi.</title>
        <authorList>
            <person name="Cohen G."/>
            <person name="Barbe V."/>
            <person name="Flament D."/>
            <person name="Galperin M."/>
            <person name="Heilig R."/>
            <person name="Ripp R."/>
            <person name="Lecompte O."/>
            <person name="Prieur D."/>
            <person name="Poch O."/>
            <person name="Quellerou J."/>
            <person name="Thierry J.C."/>
            <person name="Van der Oost J."/>
            <person name="Weissenbach J."/>
            <person name="Zivanovic Y."/>
            <person name="Forterre P."/>
        </authorList>
    </citation>
    <scope>NUCLEOTIDE SEQUENCE [LARGE SCALE GENOMIC DNA]</scope>
    <source>
        <strain evidence="9">GE5 / Orsay</strain>
        <strain evidence="7">Orsay</strain>
    </source>
</reference>
<reference evidence="8 10" key="5">
    <citation type="journal article" date="2012" name="Curr. Microbiol.">
        <title>Re-annotation of two hyperthermophilic archaea Pyrococcus abyssi GE5 and Pyrococcus furiosus DSM 3638.</title>
        <authorList>
            <person name="Gao J."/>
            <person name="Wang J."/>
        </authorList>
    </citation>
    <scope>GENOME REANNOTATION</scope>
    <source>
        <strain evidence="8">GE5</strain>
        <strain evidence="10">GE5 / Orsay</strain>
    </source>
</reference>
<dbReference type="EMBL" id="HE613800">
    <property type="protein sequence ID" value="CCE70286.1"/>
    <property type="molecule type" value="Genomic_DNA"/>
</dbReference>
<dbReference type="InterPro" id="IPR024975">
    <property type="entry name" value="NOV_C"/>
</dbReference>
<dbReference type="InterPro" id="IPR001650">
    <property type="entry name" value="Helicase_C-like"/>
</dbReference>
<keyword evidence="9" id="KW-1185">Reference proteome</keyword>
<dbReference type="SMART" id="SM00490">
    <property type="entry name" value="HELICc"/>
    <property type="match status" value="1"/>
</dbReference>
<dbReference type="GO" id="GO:0016787">
    <property type="term" value="F:hydrolase activity"/>
    <property type="evidence" value="ECO:0007669"/>
    <property type="project" value="UniProtKB-KW"/>
</dbReference>
<keyword evidence="1" id="KW-0547">Nucleotide-binding</keyword>
<evidence type="ECO:0000259" key="5">
    <source>
        <dbReference type="PROSITE" id="PS51192"/>
    </source>
</evidence>
<dbReference type="Proteomes" id="UP000000810">
    <property type="component" value="Chromosome"/>
</dbReference>
<dbReference type="CDD" id="cd18011">
    <property type="entry name" value="DEXDc_RapA"/>
    <property type="match status" value="1"/>
</dbReference>
<evidence type="ECO:0000313" key="7">
    <source>
        <dbReference type="EMBL" id="CAB49794.1"/>
    </source>
</evidence>
<protein>
    <submittedName>
        <fullName evidence="7 8">DEAH ATP-dependent helicase</fullName>
    </submittedName>
</protein>
<dbReference type="PATRIC" id="fig|272844.11.peg.930"/>
<evidence type="ECO:0000313" key="8">
    <source>
        <dbReference type="EMBL" id="CCE70286.1"/>
    </source>
</evidence>
<dbReference type="Pfam" id="PF00176">
    <property type="entry name" value="SNF2-rel_dom"/>
    <property type="match status" value="1"/>
</dbReference>
<dbReference type="PIR" id="A75135">
    <property type="entry name" value="A75135"/>
</dbReference>
<dbReference type="SUPFAM" id="SSF52540">
    <property type="entry name" value="P-loop containing nucleoside triphosphate hydrolases"/>
    <property type="match status" value="2"/>
</dbReference>
<dbReference type="AlphaFoldDB" id="Q9V0B0"/>
<dbReference type="PANTHER" id="PTHR45766">
    <property type="entry name" value="DNA ANNEALING HELICASE AND ENDONUCLEASE ZRANB3 FAMILY MEMBER"/>
    <property type="match status" value="1"/>
</dbReference>
<dbReference type="CDD" id="cd18793">
    <property type="entry name" value="SF2_C_SNF"/>
    <property type="match status" value="1"/>
</dbReference>
<dbReference type="PANTHER" id="PTHR45766:SF6">
    <property type="entry name" value="SWI_SNF-RELATED MATRIX-ASSOCIATED ACTIN-DEPENDENT REGULATOR OF CHROMATIN SUBFAMILY A-LIKE PROTEIN 1"/>
    <property type="match status" value="1"/>
</dbReference>
<evidence type="ECO:0000313" key="9">
    <source>
        <dbReference type="Proteomes" id="UP000000810"/>
    </source>
</evidence>
<dbReference type="OrthoDB" id="6396at2157"/>
<sequence length="973" mass="112473">MNLPEALLRELVLHSPNLFYMSLAWPGRKKIEPFLHQLQPLYHAMIQRPVRMFIADEIGLGKTIQALAIARYLNLKGEAKRILILVPKILREQWREEVERLGIIPIVIESGAEVESKLRRKEGFFIVSIDLAKMPEHRDKFLEKEWDLVIIDEAHNVTLGTQRYEFVKDLVGKNKDLNVIFLSATPHRGDPKDYLARLTLLDPTLIDDYSKLDSQEFYRRTMGTIIFRRTKSIVNELEGENIFRKCYFGAIVVGITEEEKEFFRRLNDVLSKLVKNTQKNSPQALLAVLVNKRASSSYSSAMKTLNKIVESYSVREVNLGKVRDYIERLFGLGYEDVNLEGFSEYDDVIDKIIEEYSAVLQESQVREFRELLDVLKRIKMDTKLNIVANVVKQHVERGEKVIIFTEFKDTLEYLRKNLPSLAGLSDEDVSILHGGMPSGKVEEEIRKFEKHGKLLISTDVASEGLNLQVANVLINYEAPWTPIKLEQRVGRVWRINQKRDVKAYTIFLDTEVDMYVLNNLYRKIMNIKEAIGGGPRVGIPVLAEKILEGDFEKIWKDIPGDFEAREKISEYDIGYAILRREIEGYKRAILNTLRILRQSIRGAVPQERVENIKRELELALGEDGLKKEDISDVVKDYLRELLGINVPEVTPILHRILVSGEEIKRGIKVGVKKGKAELFLVKLVRDGNEIHRIPVMVENGEVVYGIKLLQRLVELLKDGYVILGEANLDSPHLAKIIGVGRERLYKVREKYRKYERWLKRKMLKRDYLFTETQVVPEKIVEFEPLGEKFKMAKLIPLGLLEHLGLSQEDISLPTKEDELLLTRNFVPLEDILKAEAEAMRIVIELEKEKLRKEYGEEGWEVKDVSLHEHYDILVRHPDGEKYIEVKGHLPLLLQAELTEAEAKFAKENEDKYWLYIVTNIRKRPIILKVFKPLSNPRIFLVTGKGELEITGQIKVKIKERKRTLLSIGPIEGS</sequence>
<accession>Q9V0B0</accession>
<keyword evidence="4" id="KW-0067">ATP-binding</keyword>
<dbReference type="KEGG" id="pab:PAB0591"/>
<dbReference type="InterPro" id="IPR057342">
    <property type="entry name" value="DEXDc_RapA"/>
</dbReference>
<dbReference type="Gene3D" id="3.40.50.10810">
    <property type="entry name" value="Tandem AAA-ATPase domain"/>
    <property type="match status" value="1"/>
</dbReference>
<dbReference type="RefSeq" id="WP_010868003.1">
    <property type="nucleotide sequence ID" value="NC_000868.1"/>
</dbReference>
<dbReference type="InterPro" id="IPR049730">
    <property type="entry name" value="SNF2/RAD54-like_C"/>
</dbReference>
<dbReference type="HOGENOM" id="CLU_013713_0_0_2"/>
<organism evidence="7 9">
    <name type="scientific">Pyrococcus abyssi (strain GE5 / Orsay)</name>
    <dbReference type="NCBI Taxonomy" id="272844"/>
    <lineage>
        <taxon>Archaea</taxon>
        <taxon>Methanobacteriati</taxon>
        <taxon>Methanobacteriota</taxon>
        <taxon>Thermococci</taxon>
        <taxon>Thermococcales</taxon>
        <taxon>Thermococcaceae</taxon>
        <taxon>Pyrococcus</taxon>
    </lineage>
</organism>
<gene>
    <name evidence="7" type="ordered locus">PAB0591</name>
</gene>
<reference evidence="7" key="2">
    <citation type="journal article" date="2000" name="J. Mol. Biol.">
        <title>Archaeal homologs of eukaryotic methylation guide small nucleolar RNAs: lessons from the Pyrococcus genomes.</title>
        <authorList>
            <person name="Gaspin C."/>
            <person name="Cavaille J."/>
            <person name="Erauso G."/>
        </authorList>
    </citation>
    <scope>NUCLEOTIDE SEQUENCE</scope>
    <source>
        <strain evidence="7">Orsay</strain>
    </source>
</reference>
<dbReference type="Pfam" id="PF13020">
    <property type="entry name" value="NOV_C"/>
    <property type="match status" value="1"/>
</dbReference>
<reference evidence="7" key="1">
    <citation type="submission" date="1999-07" db="EMBL/GenBank/DDBJ databases">
        <authorList>
            <person name="Genoscope"/>
        </authorList>
    </citation>
    <scope>NUCLEOTIDE SEQUENCE</scope>
    <source>
        <strain evidence="7">Orsay</strain>
    </source>
</reference>
<dbReference type="PROSITE" id="PS51194">
    <property type="entry name" value="HELICASE_CTER"/>
    <property type="match status" value="1"/>
</dbReference>